<organism evidence="1 2">
    <name type="scientific">Ottowia testudinis</name>
    <dbReference type="NCBI Taxonomy" id="2816950"/>
    <lineage>
        <taxon>Bacteria</taxon>
        <taxon>Pseudomonadati</taxon>
        <taxon>Pseudomonadota</taxon>
        <taxon>Betaproteobacteria</taxon>
        <taxon>Burkholderiales</taxon>
        <taxon>Comamonadaceae</taxon>
        <taxon>Ottowia</taxon>
    </lineage>
</organism>
<dbReference type="Pfam" id="PF14384">
    <property type="entry name" value="BrnA_antitoxin"/>
    <property type="match status" value="1"/>
</dbReference>
<sequence length="103" mass="11049">MKNLNVDKVTKAIEADAGQPIAGLRESLEQAKRGEFAAVHTPEAILARRKPGRPVGSAQAVTKKPVQIRLDADVLDALRATGDGWQTRVNDTLRANLVLAGKL</sequence>
<evidence type="ECO:0000313" key="1">
    <source>
        <dbReference type="EMBL" id="QTD44195.1"/>
    </source>
</evidence>
<dbReference type="RefSeq" id="WP_208007732.1">
    <property type="nucleotide sequence ID" value="NZ_CP071796.1"/>
</dbReference>
<dbReference type="Proteomes" id="UP000663903">
    <property type="component" value="Chromosome"/>
</dbReference>
<dbReference type="InterPro" id="IPR025528">
    <property type="entry name" value="BrnA_antitoxin"/>
</dbReference>
<dbReference type="AlphaFoldDB" id="A0A975CD45"/>
<dbReference type="EMBL" id="CP071796">
    <property type="protein sequence ID" value="QTD44195.1"/>
    <property type="molecule type" value="Genomic_DNA"/>
</dbReference>
<gene>
    <name evidence="1" type="ORF">J1M35_13805</name>
</gene>
<accession>A0A975CD45</accession>
<proteinExistence type="predicted"/>
<keyword evidence="2" id="KW-1185">Reference proteome</keyword>
<reference evidence="1" key="1">
    <citation type="submission" date="2021-03" db="EMBL/GenBank/DDBJ databases">
        <title>Ottowia sp. 27C isolated from the cloaca of a Giant Asian pond turtle (Heosemys grandis).</title>
        <authorList>
            <person name="Spergser J."/>
            <person name="Busse H.-J."/>
        </authorList>
    </citation>
    <scope>NUCLEOTIDE SEQUENCE</scope>
    <source>
        <strain evidence="1">27C</strain>
    </source>
</reference>
<dbReference type="KEGG" id="otd:J1M35_13805"/>
<protein>
    <submittedName>
        <fullName evidence="1">BrnA antitoxin family protein</fullName>
    </submittedName>
</protein>
<name>A0A975CD45_9BURK</name>
<evidence type="ECO:0000313" key="2">
    <source>
        <dbReference type="Proteomes" id="UP000663903"/>
    </source>
</evidence>